<proteinExistence type="inferred from homology"/>
<keyword evidence="5 8" id="KW-0812">Transmembrane</keyword>
<dbReference type="Pfam" id="PF03591">
    <property type="entry name" value="AzlC"/>
    <property type="match status" value="1"/>
</dbReference>
<organism evidence="9 10">
    <name type="scientific">Vulcanibacillus modesticaldus</name>
    <dbReference type="NCBI Taxonomy" id="337097"/>
    <lineage>
        <taxon>Bacteria</taxon>
        <taxon>Bacillati</taxon>
        <taxon>Bacillota</taxon>
        <taxon>Bacilli</taxon>
        <taxon>Bacillales</taxon>
        <taxon>Bacillaceae</taxon>
        <taxon>Vulcanibacillus</taxon>
    </lineage>
</organism>
<keyword evidence="7 8" id="KW-0472">Membrane</keyword>
<feature type="transmembrane region" description="Helical" evidence="8">
    <location>
        <begin position="200"/>
        <end position="219"/>
    </location>
</feature>
<keyword evidence="3" id="KW-0813">Transport</keyword>
<feature type="transmembrane region" description="Helical" evidence="8">
    <location>
        <begin position="29"/>
        <end position="52"/>
    </location>
</feature>
<dbReference type="AlphaFoldDB" id="A0A1D2YTT5"/>
<dbReference type="STRING" id="337097.BHF71_02275"/>
<dbReference type="PANTHER" id="PTHR34979">
    <property type="entry name" value="INNER MEMBRANE PROTEIN YGAZ"/>
    <property type="match status" value="1"/>
</dbReference>
<protein>
    <submittedName>
        <fullName evidence="9">Branched-chain amino acid ABC transporter permease</fullName>
    </submittedName>
</protein>
<feature type="transmembrane region" description="Helical" evidence="8">
    <location>
        <begin position="6"/>
        <end position="22"/>
    </location>
</feature>
<dbReference type="GO" id="GO:0005886">
    <property type="term" value="C:plasma membrane"/>
    <property type="evidence" value="ECO:0007669"/>
    <property type="project" value="UniProtKB-SubCell"/>
</dbReference>
<comment type="subcellular location">
    <subcellularLocation>
        <location evidence="1">Cell membrane</location>
        <topology evidence="1">Multi-pass membrane protein</topology>
    </subcellularLocation>
</comment>
<dbReference type="Proteomes" id="UP000243739">
    <property type="component" value="Unassembled WGS sequence"/>
</dbReference>
<evidence type="ECO:0000256" key="5">
    <source>
        <dbReference type="ARBA" id="ARBA00022692"/>
    </source>
</evidence>
<dbReference type="PANTHER" id="PTHR34979:SF1">
    <property type="entry name" value="INNER MEMBRANE PROTEIN YGAZ"/>
    <property type="match status" value="1"/>
</dbReference>
<feature type="transmembrane region" description="Helical" evidence="8">
    <location>
        <begin position="58"/>
        <end position="79"/>
    </location>
</feature>
<dbReference type="OrthoDB" id="3177005at2"/>
<keyword evidence="4" id="KW-1003">Cell membrane</keyword>
<accession>A0A1D2YTT5</accession>
<evidence type="ECO:0000256" key="4">
    <source>
        <dbReference type="ARBA" id="ARBA00022475"/>
    </source>
</evidence>
<sequence>MIAGIPIAIGYIPIAITFGLLTKTVELPNYLGIVMSLLIFAGASQFVGVNLIAIGATYWEIVLTTFILNFRHFLLSASISQRIERNTSKNILAILSFGITDETSMVASLREENEISPNFLFGLNLTAFTSWNIGTLAGIFLGAGLPDSIQSSMGIALYSMFIGLLIPSIKKSNPILIISLLAAVINSILFYTPMPFGISTGWRIIISTILASIIGTVIFPTEGQQK</sequence>
<evidence type="ECO:0000313" key="9">
    <source>
        <dbReference type="EMBL" id="OEF99112.1"/>
    </source>
</evidence>
<evidence type="ECO:0000256" key="6">
    <source>
        <dbReference type="ARBA" id="ARBA00022989"/>
    </source>
</evidence>
<dbReference type="EMBL" id="MIJF01000035">
    <property type="protein sequence ID" value="OEF99112.1"/>
    <property type="molecule type" value="Genomic_DNA"/>
</dbReference>
<feature type="transmembrane region" description="Helical" evidence="8">
    <location>
        <begin position="119"/>
        <end position="143"/>
    </location>
</feature>
<comment type="caution">
    <text evidence="9">The sequence shown here is derived from an EMBL/GenBank/DDBJ whole genome shotgun (WGS) entry which is preliminary data.</text>
</comment>
<comment type="similarity">
    <text evidence="2">Belongs to the AzlC family.</text>
</comment>
<dbReference type="InterPro" id="IPR011606">
    <property type="entry name" value="Brnchd-chn_aa_trnsp_permease"/>
</dbReference>
<feature type="transmembrane region" description="Helical" evidence="8">
    <location>
        <begin position="149"/>
        <end position="168"/>
    </location>
</feature>
<evidence type="ECO:0000256" key="7">
    <source>
        <dbReference type="ARBA" id="ARBA00023136"/>
    </source>
</evidence>
<gene>
    <name evidence="9" type="ORF">BHF71_02275</name>
</gene>
<evidence type="ECO:0000256" key="1">
    <source>
        <dbReference type="ARBA" id="ARBA00004651"/>
    </source>
</evidence>
<keyword evidence="10" id="KW-1185">Reference proteome</keyword>
<evidence type="ECO:0000256" key="3">
    <source>
        <dbReference type="ARBA" id="ARBA00022448"/>
    </source>
</evidence>
<dbReference type="GO" id="GO:1903785">
    <property type="term" value="P:L-valine transmembrane transport"/>
    <property type="evidence" value="ECO:0007669"/>
    <property type="project" value="TreeGrafter"/>
</dbReference>
<keyword evidence="6 8" id="KW-1133">Transmembrane helix</keyword>
<feature type="transmembrane region" description="Helical" evidence="8">
    <location>
        <begin position="175"/>
        <end position="194"/>
    </location>
</feature>
<evidence type="ECO:0000256" key="8">
    <source>
        <dbReference type="SAM" id="Phobius"/>
    </source>
</evidence>
<reference evidence="9 10" key="1">
    <citation type="submission" date="2016-09" db="EMBL/GenBank/DDBJ databases">
        <title>Draft genome sequence for the type strain of Vulcanibacillus modesticaldus BR, a strictly anaerobic, moderately thermophilic, and nitrate-reducing bacterium from deep sea-hydrothermal vents of the Mid-Atlantic Ridge.</title>
        <authorList>
            <person name="Abin C.A."/>
            <person name="Hollibaugh J.T."/>
        </authorList>
    </citation>
    <scope>NUCLEOTIDE SEQUENCE [LARGE SCALE GENOMIC DNA]</scope>
    <source>
        <strain evidence="9 10">BR</strain>
    </source>
</reference>
<evidence type="ECO:0000256" key="2">
    <source>
        <dbReference type="ARBA" id="ARBA00010735"/>
    </source>
</evidence>
<evidence type="ECO:0000313" key="10">
    <source>
        <dbReference type="Proteomes" id="UP000243739"/>
    </source>
</evidence>
<name>A0A1D2YTT5_9BACI</name>